<name>A0A3P7N3Y4_DIBLA</name>
<dbReference type="AlphaFoldDB" id="A0A3P7N3Y4"/>
<feature type="compositionally biased region" description="Low complexity" evidence="1">
    <location>
        <begin position="86"/>
        <end position="98"/>
    </location>
</feature>
<protein>
    <submittedName>
        <fullName evidence="2">Uncharacterized protein</fullName>
    </submittedName>
</protein>
<evidence type="ECO:0000256" key="1">
    <source>
        <dbReference type="SAM" id="MobiDB-lite"/>
    </source>
</evidence>
<keyword evidence="3" id="KW-1185">Reference proteome</keyword>
<accession>A0A3P7N3Y4</accession>
<organism evidence="2 3">
    <name type="scientific">Dibothriocephalus latus</name>
    <name type="common">Fish tapeworm</name>
    <name type="synonym">Diphyllobothrium latum</name>
    <dbReference type="NCBI Taxonomy" id="60516"/>
    <lineage>
        <taxon>Eukaryota</taxon>
        <taxon>Metazoa</taxon>
        <taxon>Spiralia</taxon>
        <taxon>Lophotrochozoa</taxon>
        <taxon>Platyhelminthes</taxon>
        <taxon>Cestoda</taxon>
        <taxon>Eucestoda</taxon>
        <taxon>Diphyllobothriidea</taxon>
        <taxon>Diphyllobothriidae</taxon>
        <taxon>Dibothriocephalus</taxon>
    </lineage>
</organism>
<gene>
    <name evidence="2" type="ORF">DILT_LOCUS17223</name>
</gene>
<evidence type="ECO:0000313" key="2">
    <source>
        <dbReference type="EMBL" id="VDN37074.1"/>
    </source>
</evidence>
<dbReference type="EMBL" id="UYRU01090163">
    <property type="protein sequence ID" value="VDN37074.1"/>
    <property type="molecule type" value="Genomic_DNA"/>
</dbReference>
<feature type="region of interest" description="Disordered" evidence="1">
    <location>
        <begin position="84"/>
        <end position="124"/>
    </location>
</feature>
<sequence>MARMMVGTVDESTPARASVDTHTEIACVYCVSSALMLMPAWVTKSLFSTEIPLIRTLVRRRQMMVAASVAAAGAVDASLKLASANQTTMQQQQQQPTTSPHPRYKSTHPQARPHPTPVAEIPSS</sequence>
<reference evidence="2 3" key="1">
    <citation type="submission" date="2018-11" db="EMBL/GenBank/DDBJ databases">
        <authorList>
            <consortium name="Pathogen Informatics"/>
        </authorList>
    </citation>
    <scope>NUCLEOTIDE SEQUENCE [LARGE SCALE GENOMIC DNA]</scope>
</reference>
<feature type="non-terminal residue" evidence="2">
    <location>
        <position position="124"/>
    </location>
</feature>
<dbReference type="Proteomes" id="UP000281553">
    <property type="component" value="Unassembled WGS sequence"/>
</dbReference>
<proteinExistence type="predicted"/>
<evidence type="ECO:0000313" key="3">
    <source>
        <dbReference type="Proteomes" id="UP000281553"/>
    </source>
</evidence>